<feature type="region of interest" description="Disordered" evidence="1">
    <location>
        <begin position="269"/>
        <end position="294"/>
    </location>
</feature>
<feature type="region of interest" description="Disordered" evidence="1">
    <location>
        <begin position="45"/>
        <end position="89"/>
    </location>
</feature>
<proteinExistence type="predicted"/>
<dbReference type="PANTHER" id="PTHR21847:SF1">
    <property type="entry name" value="EF-HAND CALCIUM-BINDING DOMAIN-CONTAINING PROTEIN 10"/>
    <property type="match status" value="1"/>
</dbReference>
<dbReference type="EMBL" id="JARGDH010000001">
    <property type="protein sequence ID" value="KAL0278555.1"/>
    <property type="molecule type" value="Genomic_DNA"/>
</dbReference>
<evidence type="ECO:0008006" key="3">
    <source>
        <dbReference type="Google" id="ProtNLM"/>
    </source>
</evidence>
<reference evidence="2" key="1">
    <citation type="journal article" date="2024" name="Gigascience">
        <title>Chromosome-level genome of the poultry shaft louse Menopon gallinae provides insight into the host-switching and adaptive evolution of parasitic lice.</title>
        <authorList>
            <person name="Xu Y."/>
            <person name="Ma L."/>
            <person name="Liu S."/>
            <person name="Liang Y."/>
            <person name="Liu Q."/>
            <person name="He Z."/>
            <person name="Tian L."/>
            <person name="Duan Y."/>
            <person name="Cai W."/>
            <person name="Li H."/>
            <person name="Song F."/>
        </authorList>
    </citation>
    <scope>NUCLEOTIDE SEQUENCE</scope>
    <source>
        <strain evidence="2">Cailab_2023a</strain>
    </source>
</reference>
<feature type="compositionally biased region" description="Low complexity" evidence="1">
    <location>
        <begin position="63"/>
        <end position="72"/>
    </location>
</feature>
<dbReference type="InterPro" id="IPR011992">
    <property type="entry name" value="EF-hand-dom_pair"/>
</dbReference>
<comment type="caution">
    <text evidence="2">The sequence shown here is derived from an EMBL/GenBank/DDBJ whole genome shotgun (WGS) entry which is preliminary data.</text>
</comment>
<dbReference type="InterPro" id="IPR039879">
    <property type="entry name" value="EFC10"/>
</dbReference>
<name>A0AAW2I871_9NEOP</name>
<accession>A0AAW2I871</accession>
<evidence type="ECO:0000313" key="2">
    <source>
        <dbReference type="EMBL" id="KAL0278555.1"/>
    </source>
</evidence>
<gene>
    <name evidence="2" type="ORF">PYX00_000349</name>
</gene>
<dbReference type="SUPFAM" id="SSF47473">
    <property type="entry name" value="EF-hand"/>
    <property type="match status" value="1"/>
</dbReference>
<organism evidence="2">
    <name type="scientific">Menopon gallinae</name>
    <name type="common">poultry shaft louse</name>
    <dbReference type="NCBI Taxonomy" id="328185"/>
    <lineage>
        <taxon>Eukaryota</taxon>
        <taxon>Metazoa</taxon>
        <taxon>Ecdysozoa</taxon>
        <taxon>Arthropoda</taxon>
        <taxon>Hexapoda</taxon>
        <taxon>Insecta</taxon>
        <taxon>Pterygota</taxon>
        <taxon>Neoptera</taxon>
        <taxon>Paraneoptera</taxon>
        <taxon>Psocodea</taxon>
        <taxon>Troctomorpha</taxon>
        <taxon>Phthiraptera</taxon>
        <taxon>Amblycera</taxon>
        <taxon>Menoponidae</taxon>
        <taxon>Menopon</taxon>
    </lineage>
</organism>
<dbReference type="AlphaFoldDB" id="A0AAW2I871"/>
<feature type="compositionally biased region" description="Basic and acidic residues" evidence="1">
    <location>
        <begin position="73"/>
        <end position="88"/>
    </location>
</feature>
<dbReference type="PANTHER" id="PTHR21847">
    <property type="entry name" value="EF-HAND CALCIUM-BINDING DOMAIN-CONTAINING PROTEIN 10"/>
    <property type="match status" value="1"/>
</dbReference>
<protein>
    <recommendedName>
        <fullName evidence="3">EF-hand domain-containing protein</fullName>
    </recommendedName>
</protein>
<dbReference type="SUPFAM" id="SSF47391">
    <property type="entry name" value="Dimerization-anchoring domain of cAMP-dependent PK regulatory subunit"/>
    <property type="match status" value="1"/>
</dbReference>
<evidence type="ECO:0000256" key="1">
    <source>
        <dbReference type="SAM" id="MobiDB-lite"/>
    </source>
</evidence>
<sequence>MAEFTSSSTSSSTCHCIDLCCCAEGEFEGEFGEGSCRPSTEISWQHFPPSTSSPSRCDDSSAEPESPSLPESCKTESVEKEASEEKVTYPESPITKSLAQLDAEHYLTIRNIFQLFNFLIGHLVCAEPEDPIQYLKEILDRCLLWRDGYGEEPLLVSKYHIKSLYDTFDPYGKGSITIEQYQEAMDNVGITKGVIQYNMCPPLNEDGRIDEEFFLNEMYSCCLENMKMMLRVPNGWEENRLIWKRKAERRRRKELQRCERDIPCLVRTEDEEAHEDSNSETNNPKRPGPCQHRKMRHEPVQLFLPV</sequence>